<keyword evidence="2" id="KW-1185">Reference proteome</keyword>
<reference evidence="1 2" key="1">
    <citation type="submission" date="2022-06" db="EMBL/GenBank/DDBJ databases">
        <title>Genomic Encyclopedia of Archaeal and Bacterial Type Strains, Phase II (KMG-II): from individual species to whole genera.</title>
        <authorList>
            <person name="Goeker M."/>
        </authorList>
    </citation>
    <scope>NUCLEOTIDE SEQUENCE [LARGE SCALE GENOMIC DNA]</scope>
    <source>
        <strain evidence="1 2">DSM 45037</strain>
    </source>
</reference>
<evidence type="ECO:0000313" key="2">
    <source>
        <dbReference type="Proteomes" id="UP001205740"/>
    </source>
</evidence>
<dbReference type="Proteomes" id="UP001205740">
    <property type="component" value="Unassembled WGS sequence"/>
</dbReference>
<sequence length="68" mass="6574">MQFANGALAATVNGAFADIEPGLTGADASAPVMTTPATVVTTPEDIALVTATLNATTAVVNAVNAANS</sequence>
<accession>A0ABT1H408</accession>
<evidence type="ECO:0000313" key="1">
    <source>
        <dbReference type="EMBL" id="MCP2161968.1"/>
    </source>
</evidence>
<proteinExistence type="predicted"/>
<gene>
    <name evidence="1" type="ORF">LX12_003167</name>
</gene>
<protein>
    <submittedName>
        <fullName evidence="1">Uncharacterized protein</fullName>
    </submittedName>
</protein>
<name>A0ABT1H408_9NOCA</name>
<dbReference type="EMBL" id="JAMTCG010000005">
    <property type="protein sequence ID" value="MCP2161968.1"/>
    <property type="molecule type" value="Genomic_DNA"/>
</dbReference>
<comment type="caution">
    <text evidence="1">The sequence shown here is derived from an EMBL/GenBank/DDBJ whole genome shotgun (WGS) entry which is preliminary data.</text>
</comment>
<organism evidence="1 2">
    <name type="scientific">Williamsia serinedens</name>
    <dbReference type="NCBI Taxonomy" id="391736"/>
    <lineage>
        <taxon>Bacteria</taxon>
        <taxon>Bacillati</taxon>
        <taxon>Actinomycetota</taxon>
        <taxon>Actinomycetes</taxon>
        <taxon>Mycobacteriales</taxon>
        <taxon>Nocardiaceae</taxon>
        <taxon>Williamsia</taxon>
    </lineage>
</organism>